<feature type="transmembrane region" description="Helical" evidence="8">
    <location>
        <begin position="313"/>
        <end position="336"/>
    </location>
</feature>
<feature type="transmembrane region" description="Helical" evidence="8">
    <location>
        <begin position="396"/>
        <end position="418"/>
    </location>
</feature>
<keyword evidence="7 8" id="KW-0472">Membrane</keyword>
<dbReference type="InterPro" id="IPR017871">
    <property type="entry name" value="ABC_transporter-like_CS"/>
</dbReference>
<evidence type="ECO:0000256" key="7">
    <source>
        <dbReference type="ARBA" id="ARBA00023136"/>
    </source>
</evidence>
<dbReference type="InterPro" id="IPR013525">
    <property type="entry name" value="ABC2_TM"/>
</dbReference>
<feature type="transmembrane region" description="Helical" evidence="8">
    <location>
        <begin position="356"/>
        <end position="384"/>
    </location>
</feature>
<dbReference type="GO" id="GO:0005524">
    <property type="term" value="F:ATP binding"/>
    <property type="evidence" value="ECO:0007669"/>
    <property type="project" value="UniProtKB-KW"/>
</dbReference>
<dbReference type="Pfam" id="PF00005">
    <property type="entry name" value="ABC_tran"/>
    <property type="match status" value="1"/>
</dbReference>
<dbReference type="InterPro" id="IPR026082">
    <property type="entry name" value="ABCA"/>
</dbReference>
<feature type="transmembrane region" description="Helical" evidence="8">
    <location>
        <begin position="12"/>
        <end position="30"/>
    </location>
</feature>
<proteinExistence type="inferred from homology"/>
<dbReference type="CDD" id="cd03263">
    <property type="entry name" value="ABC_subfamily_A"/>
    <property type="match status" value="1"/>
</dbReference>
<comment type="subcellular location">
    <subcellularLocation>
        <location evidence="1">Membrane</location>
        <topology evidence="1">Multi-pass membrane protein</topology>
    </subcellularLocation>
</comment>
<evidence type="ECO:0000313" key="10">
    <source>
        <dbReference type="EMBL" id="CAD1829858.1"/>
    </source>
</evidence>
<evidence type="ECO:0000256" key="6">
    <source>
        <dbReference type="ARBA" id="ARBA00022989"/>
    </source>
</evidence>
<dbReference type="SUPFAM" id="SSF52540">
    <property type="entry name" value="P-loop containing nucleoside triphosphate hydrolases"/>
    <property type="match status" value="1"/>
</dbReference>
<dbReference type="GO" id="GO:0016020">
    <property type="term" value="C:membrane"/>
    <property type="evidence" value="ECO:0007669"/>
    <property type="project" value="UniProtKB-SubCell"/>
</dbReference>
<keyword evidence="4" id="KW-0547">Nucleotide-binding</keyword>
<evidence type="ECO:0000256" key="8">
    <source>
        <dbReference type="SAM" id="Phobius"/>
    </source>
</evidence>
<evidence type="ECO:0000256" key="1">
    <source>
        <dbReference type="ARBA" id="ARBA00004141"/>
    </source>
</evidence>
<dbReference type="GO" id="GO:0140359">
    <property type="term" value="F:ABC-type transporter activity"/>
    <property type="evidence" value="ECO:0007669"/>
    <property type="project" value="InterPro"/>
</dbReference>
<dbReference type="PANTHER" id="PTHR19229:SF154">
    <property type="entry name" value="ABC TRANSPORTER A FAMILY MEMBER 3-RELATED"/>
    <property type="match status" value="1"/>
</dbReference>
<evidence type="ECO:0000256" key="4">
    <source>
        <dbReference type="ARBA" id="ARBA00022741"/>
    </source>
</evidence>
<dbReference type="SMART" id="SM00382">
    <property type="entry name" value="AAA"/>
    <property type="match status" value="1"/>
</dbReference>
<dbReference type="FunFam" id="3.40.50.300:FF:000633">
    <property type="entry name" value="ABC transporter A family member 7"/>
    <property type="match status" value="1"/>
</dbReference>
<evidence type="ECO:0000259" key="9">
    <source>
        <dbReference type="PROSITE" id="PS50893"/>
    </source>
</evidence>
<evidence type="ECO:0000256" key="5">
    <source>
        <dbReference type="ARBA" id="ARBA00022840"/>
    </source>
</evidence>
<keyword evidence="6 8" id="KW-1133">Transmembrane helix</keyword>
<dbReference type="InterPro" id="IPR003593">
    <property type="entry name" value="AAA+_ATPase"/>
</dbReference>
<dbReference type="InterPro" id="IPR003439">
    <property type="entry name" value="ABC_transporter-like_ATP-bd"/>
</dbReference>
<accession>A0A6V7PGX4</accession>
<reference evidence="10" key="1">
    <citation type="submission" date="2020-07" db="EMBL/GenBank/DDBJ databases">
        <authorList>
            <person name="Lin J."/>
        </authorList>
    </citation>
    <scope>NUCLEOTIDE SEQUENCE</scope>
</reference>
<sequence length="887" mass="98539">MQKRNLKTNVGIVAFPVVLCVILVVLQGVIDHELDKPEYRCGCTCPSGGGACVCGPQHSTLDQVGTCAIPRPPAGRRCCSLTENRKFLDILLNNLVWALSGWVPHGERSPSPLPDKSIAGRLFTPIPSSSPNFSDFLNILANVIPGTDTIPQFTEYIEPAFVSDRPLYLIQPQCLPSFNLSVSVDIDNFPIQIDVECVQGLSLWRNSSSAINGDLYKGYRQGNTARETNEFLTAYDFLDTSENGFNVNIWYNSTYKNDTGYVSIALLRVPRSLNAASSAFLKLFKGDGLAMQLEYEKEMPKPATKSRFDFSSLLGALFFTWIIELLFPVILTYLVYEKQQKLKLMMKMHGLKDGPYWMISYAYFFCLSALYMICFVIFGSVVGLKFFKLNDYSIQVVFYFIYINLQIALAFLAATFFSSVKTATGGWIIVIELVPGFSLWRGLYEFAQYAFMGNNMGTSGMQWKDLSDPINGMKNVMIVMTVEWVVLLPLAYYLDQASSLGGGMRKDPLFFLRYFQKKRSLSWRRPSLASQGSKVAVDMEKPDVAQEREVVEQLLAESGGTSHAIVCDNLKKVYPGRDGNPDKLAVRGLALALPQGQCFGMLGPNGAGKTSFINMMIGLITPSSGTAYVQGLDIRTSMDEIYTSMGVCPQHDLLWETLTGREHLLFYGRLKNLKGGALMQAVEESLKSVNLFHGGVGDKQVGKYSGGMKRRLSVAISLIGDPKVVYMDEPSTGLDPASRNNLWNVVKRAKRDRAIILTTHSMEEAEVLCDRLGIFVDGSFQCLGNPTELKARYGGSYVFTMTTSSDEEAEVESLVRRLSPSANKIYHISGTQKFELSKQEVRIADVFQAVESAKSKLKIHAWGLADTTLEDVFIKVAKEAQSFNVLS</sequence>
<dbReference type="PROSITE" id="PS00211">
    <property type="entry name" value="ABC_TRANSPORTER_1"/>
    <property type="match status" value="1"/>
</dbReference>
<keyword evidence="5" id="KW-0067">ATP-binding</keyword>
<dbReference type="EMBL" id="LR862130">
    <property type="protein sequence ID" value="CAD1829858.1"/>
    <property type="molecule type" value="Genomic_DNA"/>
</dbReference>
<evidence type="ECO:0000256" key="3">
    <source>
        <dbReference type="ARBA" id="ARBA00022692"/>
    </source>
</evidence>
<organism evidence="10">
    <name type="scientific">Ananas comosus var. bracteatus</name>
    <name type="common">red pineapple</name>
    <dbReference type="NCBI Taxonomy" id="296719"/>
    <lineage>
        <taxon>Eukaryota</taxon>
        <taxon>Viridiplantae</taxon>
        <taxon>Streptophyta</taxon>
        <taxon>Embryophyta</taxon>
        <taxon>Tracheophyta</taxon>
        <taxon>Spermatophyta</taxon>
        <taxon>Magnoliopsida</taxon>
        <taxon>Liliopsida</taxon>
        <taxon>Poales</taxon>
        <taxon>Bromeliaceae</taxon>
        <taxon>Bromelioideae</taxon>
        <taxon>Ananas</taxon>
    </lineage>
</organism>
<name>A0A6V7PGX4_ANACO</name>
<protein>
    <recommendedName>
        <fullName evidence="9">ABC transporter domain-containing protein</fullName>
    </recommendedName>
</protein>
<evidence type="ECO:0000256" key="2">
    <source>
        <dbReference type="ARBA" id="ARBA00008526"/>
    </source>
</evidence>
<feature type="domain" description="ABC transporter" evidence="9">
    <location>
        <begin position="565"/>
        <end position="802"/>
    </location>
</feature>
<keyword evidence="3 8" id="KW-0812">Transmembrane</keyword>
<dbReference type="PANTHER" id="PTHR19229">
    <property type="entry name" value="ATP-BINDING CASSETTE TRANSPORTER SUBFAMILY A ABCA"/>
    <property type="match status" value="1"/>
</dbReference>
<gene>
    <name evidence="10" type="ORF">CB5_LOCUS13069</name>
</gene>
<dbReference type="AlphaFoldDB" id="A0A6V7PGX4"/>
<dbReference type="PROSITE" id="PS50893">
    <property type="entry name" value="ABC_TRANSPORTER_2"/>
    <property type="match status" value="1"/>
</dbReference>
<dbReference type="GO" id="GO:0016887">
    <property type="term" value="F:ATP hydrolysis activity"/>
    <property type="evidence" value="ECO:0007669"/>
    <property type="project" value="InterPro"/>
</dbReference>
<comment type="similarity">
    <text evidence="2">Belongs to the ABC transporter superfamily. ABCA family. CPR flippase (TC 3.A.1.211) subfamily.</text>
</comment>
<dbReference type="Pfam" id="PF12698">
    <property type="entry name" value="ABC2_membrane_3"/>
    <property type="match status" value="1"/>
</dbReference>
<dbReference type="GO" id="GO:0005319">
    <property type="term" value="F:lipid transporter activity"/>
    <property type="evidence" value="ECO:0007669"/>
    <property type="project" value="TreeGrafter"/>
</dbReference>
<dbReference type="Gene3D" id="3.40.50.300">
    <property type="entry name" value="P-loop containing nucleotide triphosphate hydrolases"/>
    <property type="match status" value="1"/>
</dbReference>
<feature type="transmembrane region" description="Helical" evidence="8">
    <location>
        <begin position="424"/>
        <end position="444"/>
    </location>
</feature>
<dbReference type="InterPro" id="IPR027417">
    <property type="entry name" value="P-loop_NTPase"/>
</dbReference>
<dbReference type="Pfam" id="PF24526">
    <property type="entry name" value="ABCA12_C"/>
    <property type="match status" value="1"/>
</dbReference>